<evidence type="ECO:0000313" key="1">
    <source>
        <dbReference type="EMBL" id="QDH89527.1"/>
    </source>
</evidence>
<proteinExistence type="predicted"/>
<reference evidence="1" key="1">
    <citation type="submission" date="2019-05" db="EMBL/GenBank/DDBJ databases">
        <title>Metatranscriptomic reconstruction reveals RNA viruses with the potential to shape carbon cycling in soil.</title>
        <authorList>
            <person name="Starr E.P."/>
            <person name="Nuccio E."/>
            <person name="Pett-Ridge J."/>
            <person name="Banfield J.F."/>
            <person name="Firestone M.K."/>
        </authorList>
    </citation>
    <scope>NUCLEOTIDE SEQUENCE</scope>
    <source>
        <strain evidence="1">H1_Bulk_29_scaffold_406</strain>
    </source>
</reference>
<accession>A0A514D7G9</accession>
<gene>
    <name evidence="1" type="ORF">H1Bulk29406_000002</name>
</gene>
<protein>
    <submittedName>
        <fullName evidence="1">Uncharacterized protein</fullName>
    </submittedName>
</protein>
<organism evidence="1">
    <name type="scientific">Leviviridae sp</name>
    <dbReference type="NCBI Taxonomy" id="2027243"/>
    <lineage>
        <taxon>Viruses</taxon>
        <taxon>Riboviria</taxon>
        <taxon>Orthornavirae</taxon>
        <taxon>Lenarviricota</taxon>
        <taxon>Leviviricetes</taxon>
        <taxon>Norzivirales</taxon>
        <taxon>Fiersviridae</taxon>
    </lineage>
</organism>
<dbReference type="EMBL" id="MN034871">
    <property type="protein sequence ID" value="QDH89527.1"/>
    <property type="molecule type" value="Genomic_RNA"/>
</dbReference>
<name>A0A514D7G9_9VIRU</name>
<sequence length="132" mass="14186">MNFSADIVLDDADGTDVTYRRVGSLQNGSRWIDTATTLTAPALMEVLHNTTGKGADTVDRHLVRMTRTIADAAGVPRTLTVNFTLAVPRSAVMTNQIVYDEVANLLDFLTDQALTAGLADTDCITSLLRGES</sequence>